<reference evidence="5 6" key="1">
    <citation type="journal article" date="2024" name="Int. J. Syst. Evol. Microbiol.">
        <title>Clostridium omnivorum sp. nov., isolated from anoxic soil under the treatment of reductive soil disinfestation.</title>
        <authorList>
            <person name="Ueki A."/>
            <person name="Tonouchi A."/>
            <person name="Kaku N."/>
            <person name="Honma S."/>
            <person name="Ueki K."/>
        </authorList>
    </citation>
    <scope>NUCLEOTIDE SEQUENCE [LARGE SCALE GENOMIC DNA]</scope>
    <source>
        <strain evidence="5 6">E14</strain>
    </source>
</reference>
<keyword evidence="2 3" id="KW-0456">Lyase</keyword>
<dbReference type="EMBL" id="BRXR01000001">
    <property type="protein sequence ID" value="GLC31268.1"/>
    <property type="molecule type" value="Genomic_DNA"/>
</dbReference>
<sequence length="427" mass="47989">MKILYYDCFSGISGDMNLGALLDLGVDKEYLIKELEKLKVSGYEIVVTTDERKGITGTKVKVNLDSEEETEHKHKHSSHAHSDHVHHNHVHDEHRNLMDIEKIINSSSLNDEVKKLSMNIFLKVAEAEAKIHGKGIMEVHFHEVGAVDSIVDIIGAAICLDYLKVDKVICSSVEVGGGFVNCAHGRFPVPAPATTEILKGIPIKLGAVPFETTTPTGAAILAATVNEFTDKKQFTVSRVGYGIGHRDTEIPNVLRVFIGEAKEDSQSNLSYVPYNKEVSVDYNKEDANVIECNIDDMNPETYDYIMEKLFNMDVMDVYLTPIIMKKGRPGITLSVLCTDEIEESVIAFILKETTTLGIRKYKVRRTILKRENSIIHTEYGSVRVKTSFYNEEKIKAKPEYEDIKKIAIEKNLPISKVYEAAWKRIID</sequence>
<accession>A0ABQ5N7Q5</accession>
<gene>
    <name evidence="3" type="primary">larC</name>
    <name evidence="5" type="ORF">bsdE14_26780</name>
</gene>
<evidence type="ECO:0000256" key="4">
    <source>
        <dbReference type="SAM" id="MobiDB-lite"/>
    </source>
</evidence>
<evidence type="ECO:0000313" key="5">
    <source>
        <dbReference type="EMBL" id="GLC31268.1"/>
    </source>
</evidence>
<dbReference type="Gene3D" id="3.10.20.300">
    <property type="entry name" value="mk0293 like domain"/>
    <property type="match status" value="1"/>
</dbReference>
<feature type="region of interest" description="Disordered" evidence="4">
    <location>
        <begin position="66"/>
        <end position="89"/>
    </location>
</feature>
<evidence type="ECO:0000256" key="1">
    <source>
        <dbReference type="ARBA" id="ARBA00022596"/>
    </source>
</evidence>
<protein>
    <recommendedName>
        <fullName evidence="3">Pyridinium-3,5-bisthiocarboxylic acid mononucleotide nickel insertion protein</fullName>
        <shortName evidence="3">P2TMN nickel insertion protein</shortName>
        <ecNumber evidence="3">4.99.1.12</ecNumber>
    </recommendedName>
    <alternativeName>
        <fullName evidence="3">Nickel-pincer cofactor biosynthesis protein LarC</fullName>
    </alternativeName>
</protein>
<dbReference type="RefSeq" id="WP_264850546.1">
    <property type="nucleotide sequence ID" value="NZ_BRXR01000001.1"/>
</dbReference>
<dbReference type="Pfam" id="PF01969">
    <property type="entry name" value="Ni_insertion"/>
    <property type="match status" value="1"/>
</dbReference>
<feature type="compositionally biased region" description="Basic and acidic residues" evidence="4">
    <location>
        <begin position="80"/>
        <end position="89"/>
    </location>
</feature>
<comment type="function">
    <text evidence="3">Involved in the biosynthesis of a nickel-pincer cofactor ((SCS)Ni(II) pincer complex). Binds Ni(2+), and functions in nickel delivery to pyridinium-3,5-bisthiocarboxylic acid mononucleotide (P2TMN), to form the mature cofactor. Is thus probably required for the activation of nickel-pincer cofactor-dependent enzymes.</text>
</comment>
<comment type="catalytic activity">
    <reaction evidence="3">
        <text>Ni(II)-pyridinium-3,5-bisthiocarboxylate mononucleotide = pyridinium-3,5-bisthiocarboxylate mononucleotide + Ni(2+)</text>
        <dbReference type="Rhea" id="RHEA:54784"/>
        <dbReference type="ChEBI" id="CHEBI:49786"/>
        <dbReference type="ChEBI" id="CHEBI:137372"/>
        <dbReference type="ChEBI" id="CHEBI:137373"/>
        <dbReference type="EC" id="4.99.1.12"/>
    </reaction>
</comment>
<keyword evidence="1 3" id="KW-0533">Nickel</keyword>
<proteinExistence type="inferred from homology"/>
<dbReference type="HAMAP" id="MF_01074">
    <property type="entry name" value="LarC"/>
    <property type="match status" value="1"/>
</dbReference>
<name>A0ABQ5N7Q5_9CLOT</name>
<evidence type="ECO:0000313" key="6">
    <source>
        <dbReference type="Proteomes" id="UP001208567"/>
    </source>
</evidence>
<dbReference type="Gene3D" id="3.30.70.1380">
    <property type="entry name" value="Transcriptional regulatory protein pf0864 domain like"/>
    <property type="match status" value="1"/>
</dbReference>
<dbReference type="EC" id="4.99.1.12" evidence="3"/>
<evidence type="ECO:0000256" key="3">
    <source>
        <dbReference type="HAMAP-Rule" id="MF_01074"/>
    </source>
</evidence>
<dbReference type="NCBIfam" id="TIGR00299">
    <property type="entry name" value="nickel pincer cofactor biosynthesis protein LarC"/>
    <property type="match status" value="1"/>
</dbReference>
<organism evidence="5 6">
    <name type="scientific">Clostridium omnivorum</name>
    <dbReference type="NCBI Taxonomy" id="1604902"/>
    <lineage>
        <taxon>Bacteria</taxon>
        <taxon>Bacillati</taxon>
        <taxon>Bacillota</taxon>
        <taxon>Clostridia</taxon>
        <taxon>Eubacteriales</taxon>
        <taxon>Clostridiaceae</taxon>
        <taxon>Clostridium</taxon>
    </lineage>
</organism>
<keyword evidence="6" id="KW-1185">Reference proteome</keyword>
<dbReference type="Proteomes" id="UP001208567">
    <property type="component" value="Unassembled WGS sequence"/>
</dbReference>
<dbReference type="InterPro" id="IPR002822">
    <property type="entry name" value="Ni_insertion"/>
</dbReference>
<comment type="caution">
    <text evidence="5">The sequence shown here is derived from an EMBL/GenBank/DDBJ whole genome shotgun (WGS) entry which is preliminary data.</text>
</comment>
<comment type="similarity">
    <text evidence="3">Belongs to the LarC family.</text>
</comment>
<dbReference type="PANTHER" id="PTHR36566">
    <property type="entry name" value="NICKEL INSERTION PROTEIN-RELATED"/>
    <property type="match status" value="1"/>
</dbReference>
<evidence type="ECO:0000256" key="2">
    <source>
        <dbReference type="ARBA" id="ARBA00023239"/>
    </source>
</evidence>
<dbReference type="PANTHER" id="PTHR36566:SF1">
    <property type="entry name" value="PYRIDINIUM-3,5-BISTHIOCARBOXYLIC ACID MONONUCLEOTIDE NICKEL INSERTION PROTEIN"/>
    <property type="match status" value="1"/>
</dbReference>